<keyword evidence="18" id="KW-1185">Reference proteome</keyword>
<dbReference type="InterPro" id="IPR004100">
    <property type="entry name" value="ATPase_F1/V1/A1_a/bsu_N"/>
</dbReference>
<dbReference type="FunFam" id="3.40.50.300:FF:000383">
    <property type="entry name" value="Dynamin-like gtpase dnm1"/>
    <property type="match status" value="1"/>
</dbReference>
<dbReference type="InterPro" id="IPR020003">
    <property type="entry name" value="ATPase_a/bsu_AS"/>
</dbReference>
<dbReference type="InterPro" id="IPR005294">
    <property type="entry name" value="ATP_synth_F1_asu"/>
</dbReference>
<feature type="domain" description="Dynamin-type G" evidence="16">
    <location>
        <begin position="566"/>
        <end position="839"/>
    </location>
</feature>
<keyword evidence="4" id="KW-0813">Transport</keyword>
<dbReference type="Proteomes" id="UP001217582">
    <property type="component" value="Chromosome 6"/>
</dbReference>
<dbReference type="GO" id="GO:0005743">
    <property type="term" value="C:mitochondrial inner membrane"/>
    <property type="evidence" value="ECO:0007669"/>
    <property type="project" value="UniProtKB-SubCell"/>
</dbReference>
<evidence type="ECO:0000313" key="17">
    <source>
        <dbReference type="EMBL" id="WFD17174.1"/>
    </source>
</evidence>
<dbReference type="GO" id="GO:0005525">
    <property type="term" value="F:GTP binding"/>
    <property type="evidence" value="ECO:0007669"/>
    <property type="project" value="UniProtKB-KW"/>
</dbReference>
<organism evidence="17 18">
    <name type="scientific">Malassezia arunalokei</name>
    <dbReference type="NCBI Taxonomy" id="1514897"/>
    <lineage>
        <taxon>Eukaryota</taxon>
        <taxon>Fungi</taxon>
        <taxon>Dikarya</taxon>
        <taxon>Basidiomycota</taxon>
        <taxon>Ustilaginomycotina</taxon>
        <taxon>Malasseziomycetes</taxon>
        <taxon>Malasseziales</taxon>
        <taxon>Malasseziaceae</taxon>
        <taxon>Malassezia</taxon>
    </lineage>
</organism>
<dbReference type="Pfam" id="PF01031">
    <property type="entry name" value="Dynamin_M"/>
    <property type="match status" value="1"/>
</dbReference>
<dbReference type="HAMAP" id="MF_01346">
    <property type="entry name" value="ATP_synth_alpha_bact"/>
    <property type="match status" value="1"/>
</dbReference>
<evidence type="ECO:0000256" key="14">
    <source>
        <dbReference type="SAM" id="MobiDB-lite"/>
    </source>
</evidence>
<dbReference type="SUPFAM" id="SSF52540">
    <property type="entry name" value="P-loop containing nucleoside triphosphate hydrolases"/>
    <property type="match status" value="2"/>
</dbReference>
<proteinExistence type="inferred from homology"/>
<sequence>MLARSTGIAVANLARTAAVPTARRAIPAFATAARSYATAKAAASEVSSILEQRISGATSNFDVEETGRVLAIGDGIARIYGLRNIMAEEMVEFSSGVRGMALNLEPDNVGVTVFGSDALIKEGDIVKRTGQIVDVPVGPELLGRVVDALGNPIDGKGPIKASERRRTQVKAPGILPRRGVHEPMQTGMKPIDAMVPIGRGQRELIIGDRQTGKTAVALDTILNQRRWNDSNDDKKKLHCIYVAVGQKRSTVAQLVQTLEQNDALKYSVVVSATASDAAPLQYLAPFTGCSIGEWFRDNGKHALVVYDDLSKQAVAYRQMSLLLRRPPGREAYPGDVFYLHSRLLERAAKMSDANGSGSLTALPIIETQGGDVSAFIPTNVISITDGQIFLESELFFKGVRPAVNVGLSVSRVGSAAQTKIYKAVAGSLKLYLAQYRELAAFAQFGSDLDASTRYTLNRGARLTELLKQRQYNPLAVEIQVPIIYAGIKGLLDEVPVEKIVEWEASYREELASQNDLLSEISKGVMTPEVEEKIAASIKASVSSFDVYLIQVVNRLQETFTTIGGHSVDLPQCVVVGSQSSGKSSVLETIVGRDFLPRGSGIVTRRPLVLQLIHLPASEMSGGIEEYGEFLHLDRRFTDFNAIRQEIENETFRVAGQNKGISKQPIHLKIFSPHVINLTLVDLPGLTKIPVGDQPSDIERQIRSLVTDYISKPNCIIIAVSPANVDLANSDSLKLARTVDPQGRRTVGVLTKLDLMDQGTHALEILSGRMYPLRLGFVGVVNRSQHDINNAVPLIEARRSEEEFFRTHIAYRSIAHKCGTKYLAKTLNQVLMAHIRERLPDMKARLNTLMGQAQQELASFGDTSFMGDQHRGTLILKYMTQFAKDFVASIDGTSFDISTKELCGGARVYCIFQDIFAQALNSINPTQNLTVHDIRTAIRNSTGPRPTLFVPEAAFELLIKPQIKLLLPPSLRCVELVYEELMKICHNCTSAGLQRFPRLHAQLIEVVSELLRERLGPTSEYVQSLIEIQSAYINTNHPAFVNDSTNIATRMREEKQRKTVPEPPRHEISLDSDLGTPANEDDEDDKQNQALIVNGAPHTKRAMEAFRRNGASNEGSKRAPPSSDSSADAPASGSTYSASSGPISTSGQRESFLNYFFGGATMNDGSSSISLSSHMPEQKPNILTGRLGLEGNSAAFNMKSLDQYLSMDPVPEEEFALSEREAMETNLIRELITSYFNIVRLSIQDLVPKAIMHLLVNYSRDTVQNRLVVNLYKESMFEQLLHEDETLTKERQRVQALLDAYKEGFNVLSDITFKPSSA</sequence>
<dbReference type="InterPro" id="IPR030381">
    <property type="entry name" value="G_DYNAMIN_dom"/>
</dbReference>
<feature type="domain" description="GED" evidence="15">
    <location>
        <begin position="1224"/>
        <end position="1315"/>
    </location>
</feature>
<dbReference type="PANTHER" id="PTHR48082:SF2">
    <property type="entry name" value="ATP SYNTHASE SUBUNIT ALPHA, MITOCHONDRIAL"/>
    <property type="match status" value="1"/>
</dbReference>
<keyword evidence="12" id="KW-0066">ATP synthesis</keyword>
<dbReference type="Pfam" id="PF02874">
    <property type="entry name" value="ATP-synt_ab_N"/>
    <property type="match status" value="1"/>
</dbReference>
<gene>
    <name evidence="17" type="primary">DNM1</name>
    <name evidence="17" type="ORF">MARU1_003222</name>
</gene>
<evidence type="ECO:0000256" key="12">
    <source>
        <dbReference type="ARBA" id="ARBA00023310"/>
    </source>
</evidence>
<keyword evidence="11" id="KW-0139">CF(1)</keyword>
<comment type="similarity">
    <text evidence="2">Belongs to the ATPase alpha/beta chains family.</text>
</comment>
<dbReference type="InterPro" id="IPR019762">
    <property type="entry name" value="Dynamin_GTPase_CS"/>
</dbReference>
<dbReference type="InterPro" id="IPR000194">
    <property type="entry name" value="ATPase_F1/V1/A1_a/bsu_nucl-bd"/>
</dbReference>
<dbReference type="PROSITE" id="PS00152">
    <property type="entry name" value="ATPASE_ALPHA_BETA"/>
    <property type="match status" value="1"/>
</dbReference>
<dbReference type="CDD" id="cd18113">
    <property type="entry name" value="ATP-synt_F1_alpha_C"/>
    <property type="match status" value="1"/>
</dbReference>
<dbReference type="GO" id="GO:0045259">
    <property type="term" value="C:proton-transporting ATP synthase complex"/>
    <property type="evidence" value="ECO:0007669"/>
    <property type="project" value="UniProtKB-KW"/>
</dbReference>
<dbReference type="Gene3D" id="1.20.150.20">
    <property type="entry name" value="ATP synthase alpha/beta chain, C-terminal domain"/>
    <property type="match status" value="1"/>
</dbReference>
<keyword evidence="9 13" id="KW-0342">GTP-binding</keyword>
<protein>
    <recommendedName>
        <fullName evidence="3">ATP synthase subunit alpha, mitochondrial</fullName>
    </recommendedName>
</protein>
<feature type="region of interest" description="Disordered" evidence="14">
    <location>
        <begin position="1051"/>
        <end position="1084"/>
    </location>
</feature>
<dbReference type="SUPFAM" id="SSF50615">
    <property type="entry name" value="N-terminal domain of alpha and beta subunits of F1 ATP synthase"/>
    <property type="match status" value="1"/>
</dbReference>
<keyword evidence="6" id="KW-0375">Hydrogen ion transport</keyword>
<dbReference type="Pfam" id="PF00306">
    <property type="entry name" value="ATP-synt_ab_C"/>
    <property type="match status" value="1"/>
</dbReference>
<feature type="region of interest" description="Disordered" evidence="14">
    <location>
        <begin position="1107"/>
        <end position="1145"/>
    </location>
</feature>
<dbReference type="CDD" id="cd08771">
    <property type="entry name" value="DLP_1"/>
    <property type="match status" value="1"/>
</dbReference>
<feature type="compositionally biased region" description="Polar residues" evidence="14">
    <location>
        <begin position="1132"/>
        <end position="1145"/>
    </location>
</feature>
<comment type="similarity">
    <text evidence="13">Belongs to the TRAFAC class dynamin-like GTPase superfamily. Dynamin/Fzo/YdjA family.</text>
</comment>
<name>A0AAJ5Z3B0_9BASI</name>
<dbReference type="SMART" id="SM00053">
    <property type="entry name" value="DYNc"/>
    <property type="match status" value="1"/>
</dbReference>
<dbReference type="Pfam" id="PF02212">
    <property type="entry name" value="GED"/>
    <property type="match status" value="1"/>
</dbReference>
<keyword evidence="5 13" id="KW-0547">Nucleotide-binding</keyword>
<evidence type="ECO:0000256" key="9">
    <source>
        <dbReference type="ARBA" id="ARBA00023134"/>
    </source>
</evidence>
<dbReference type="Gene3D" id="3.40.50.300">
    <property type="entry name" value="P-loop containing nucleotide triphosphate hydrolases"/>
    <property type="match status" value="2"/>
</dbReference>
<dbReference type="InterPro" id="IPR022812">
    <property type="entry name" value="Dynamin"/>
</dbReference>
<dbReference type="InterPro" id="IPR000793">
    <property type="entry name" value="ATP_synth_asu_C"/>
</dbReference>
<evidence type="ECO:0000256" key="5">
    <source>
        <dbReference type="ARBA" id="ARBA00022741"/>
    </source>
</evidence>
<dbReference type="InterPro" id="IPR023366">
    <property type="entry name" value="ATP_synth_asu-like_sf"/>
</dbReference>
<dbReference type="GO" id="GO:0005524">
    <property type="term" value="F:ATP binding"/>
    <property type="evidence" value="ECO:0007669"/>
    <property type="project" value="UniProtKB-KW"/>
</dbReference>
<evidence type="ECO:0000256" key="2">
    <source>
        <dbReference type="ARBA" id="ARBA00008936"/>
    </source>
</evidence>
<keyword evidence="8" id="KW-0406">Ion transport</keyword>
<dbReference type="CDD" id="cd18116">
    <property type="entry name" value="ATP-synt_F1_alpha_N"/>
    <property type="match status" value="1"/>
</dbReference>
<dbReference type="PANTHER" id="PTHR48082">
    <property type="entry name" value="ATP SYNTHASE SUBUNIT ALPHA, MITOCHONDRIAL"/>
    <property type="match status" value="1"/>
</dbReference>
<evidence type="ECO:0000256" key="10">
    <source>
        <dbReference type="ARBA" id="ARBA00023136"/>
    </source>
</evidence>
<dbReference type="GO" id="GO:0043531">
    <property type="term" value="F:ADP binding"/>
    <property type="evidence" value="ECO:0007669"/>
    <property type="project" value="TreeGrafter"/>
</dbReference>
<dbReference type="SUPFAM" id="SSF47917">
    <property type="entry name" value="C-terminal domain of alpha and beta subunits of F1 ATP synthase"/>
    <property type="match status" value="1"/>
</dbReference>
<keyword evidence="10" id="KW-0472">Membrane</keyword>
<dbReference type="SMART" id="SM00302">
    <property type="entry name" value="GED"/>
    <property type="match status" value="1"/>
</dbReference>
<evidence type="ECO:0000259" key="16">
    <source>
        <dbReference type="PROSITE" id="PS51718"/>
    </source>
</evidence>
<dbReference type="PRINTS" id="PR00195">
    <property type="entry name" value="DYNAMIN"/>
</dbReference>
<evidence type="ECO:0000256" key="6">
    <source>
        <dbReference type="ARBA" id="ARBA00022781"/>
    </source>
</evidence>
<keyword evidence="17" id="KW-0378">Hydrolase</keyword>
<dbReference type="InterPro" id="IPR033732">
    <property type="entry name" value="ATP_synth_F1_a_nt-bd_dom"/>
</dbReference>
<evidence type="ECO:0000256" key="13">
    <source>
        <dbReference type="RuleBase" id="RU003932"/>
    </source>
</evidence>
<accession>A0AAJ5Z3B0</accession>
<dbReference type="NCBIfam" id="TIGR00962">
    <property type="entry name" value="atpA"/>
    <property type="match status" value="1"/>
</dbReference>
<dbReference type="Gene3D" id="2.40.30.20">
    <property type="match status" value="1"/>
</dbReference>
<evidence type="ECO:0000256" key="4">
    <source>
        <dbReference type="ARBA" id="ARBA00022448"/>
    </source>
</evidence>
<dbReference type="FunFam" id="2.40.30.20:FF:000001">
    <property type="entry name" value="ATP synthase subunit alpha"/>
    <property type="match status" value="1"/>
</dbReference>
<evidence type="ECO:0000259" key="15">
    <source>
        <dbReference type="PROSITE" id="PS51388"/>
    </source>
</evidence>
<dbReference type="GO" id="GO:0046933">
    <property type="term" value="F:proton-transporting ATP synthase activity, rotational mechanism"/>
    <property type="evidence" value="ECO:0007669"/>
    <property type="project" value="InterPro"/>
</dbReference>
<reference evidence="17 18" key="1">
    <citation type="submission" date="2023-03" db="EMBL/GenBank/DDBJ databases">
        <title>Mating type loci evolution in Malassezia.</title>
        <authorList>
            <person name="Coelho M.A."/>
        </authorList>
    </citation>
    <scope>NUCLEOTIDE SEQUENCE [LARGE SCALE GENOMIC DNA]</scope>
    <source>
        <strain evidence="17 18">CBS 13387</strain>
    </source>
</reference>
<dbReference type="PROSITE" id="PS00410">
    <property type="entry name" value="G_DYNAMIN_1"/>
    <property type="match status" value="1"/>
</dbReference>
<feature type="compositionally biased region" description="Basic and acidic residues" evidence="14">
    <location>
        <begin position="1051"/>
        <end position="1068"/>
    </location>
</feature>
<evidence type="ECO:0000256" key="1">
    <source>
        <dbReference type="ARBA" id="ARBA00004273"/>
    </source>
</evidence>
<evidence type="ECO:0000256" key="8">
    <source>
        <dbReference type="ARBA" id="ARBA00023065"/>
    </source>
</evidence>
<dbReference type="CDD" id="cd01132">
    <property type="entry name" value="F1-ATPase_alpha_CD"/>
    <property type="match status" value="1"/>
</dbReference>
<dbReference type="Pfam" id="PF00006">
    <property type="entry name" value="ATP-synt_ab"/>
    <property type="match status" value="1"/>
</dbReference>
<dbReference type="Pfam" id="PF00350">
    <property type="entry name" value="Dynamin_N"/>
    <property type="match status" value="1"/>
</dbReference>
<dbReference type="InterPro" id="IPR003130">
    <property type="entry name" value="GED"/>
</dbReference>
<dbReference type="NCBIfam" id="NF009884">
    <property type="entry name" value="PRK13343.1"/>
    <property type="match status" value="1"/>
</dbReference>
<evidence type="ECO:0000256" key="7">
    <source>
        <dbReference type="ARBA" id="ARBA00022840"/>
    </source>
</evidence>
<dbReference type="InterPro" id="IPR045063">
    <property type="entry name" value="Dynamin_N"/>
</dbReference>
<dbReference type="GO" id="GO:0003924">
    <property type="term" value="F:GTPase activity"/>
    <property type="evidence" value="ECO:0007669"/>
    <property type="project" value="InterPro"/>
</dbReference>
<dbReference type="EMBL" id="CP119921">
    <property type="protein sequence ID" value="WFD17174.1"/>
    <property type="molecule type" value="Genomic_DNA"/>
</dbReference>
<dbReference type="FunFam" id="3.40.50.300:FF:004039">
    <property type="entry name" value="ATP synthase subunit alpha, mitochondrial"/>
    <property type="match status" value="1"/>
</dbReference>
<dbReference type="InterPro" id="IPR038376">
    <property type="entry name" value="ATP_synth_asu_C_sf"/>
</dbReference>
<dbReference type="PROSITE" id="PS51718">
    <property type="entry name" value="G_DYNAMIN_2"/>
    <property type="match status" value="1"/>
</dbReference>
<dbReference type="InterPro" id="IPR000375">
    <property type="entry name" value="Dynamin_stalk"/>
</dbReference>
<dbReference type="InterPro" id="IPR001401">
    <property type="entry name" value="Dynamin_GTPase"/>
</dbReference>
<dbReference type="Gene3D" id="1.20.120.1240">
    <property type="entry name" value="Dynamin, middle domain"/>
    <property type="match status" value="2"/>
</dbReference>
<evidence type="ECO:0000313" key="18">
    <source>
        <dbReference type="Proteomes" id="UP001217582"/>
    </source>
</evidence>
<dbReference type="InterPro" id="IPR036121">
    <property type="entry name" value="ATPase_F1/V1/A1_a/bsu_N_sf"/>
</dbReference>
<comment type="subcellular location">
    <subcellularLocation>
        <location evidence="1">Mitochondrion inner membrane</location>
    </subcellularLocation>
</comment>
<dbReference type="FunFam" id="1.20.150.20:FF:000001">
    <property type="entry name" value="ATP synthase subunit alpha"/>
    <property type="match status" value="1"/>
</dbReference>
<keyword evidence="7" id="KW-0067">ATP-binding</keyword>
<dbReference type="InterPro" id="IPR020850">
    <property type="entry name" value="GED_dom"/>
</dbReference>
<evidence type="ECO:0000256" key="3">
    <source>
        <dbReference type="ARBA" id="ARBA00016087"/>
    </source>
</evidence>
<evidence type="ECO:0000256" key="11">
    <source>
        <dbReference type="ARBA" id="ARBA00023196"/>
    </source>
</evidence>
<dbReference type="PROSITE" id="PS51388">
    <property type="entry name" value="GED"/>
    <property type="match status" value="1"/>
</dbReference>
<feature type="compositionally biased region" description="Low complexity" evidence="14">
    <location>
        <begin position="1118"/>
        <end position="1131"/>
    </location>
</feature>
<dbReference type="InterPro" id="IPR027417">
    <property type="entry name" value="P-loop_NTPase"/>
</dbReference>